<dbReference type="GO" id="GO:0004020">
    <property type="term" value="F:adenylylsulfate kinase activity"/>
    <property type="evidence" value="ECO:0007669"/>
    <property type="project" value="InterPro"/>
</dbReference>
<gene>
    <name evidence="4" type="ORF">HS17.04</name>
    <name evidence="5" type="ORF">HS42.04</name>
    <name evidence="3" type="ORF">HS8.04</name>
</gene>
<dbReference type="GO" id="GO:0005737">
    <property type="term" value="C:cytoplasm"/>
    <property type="evidence" value="ECO:0007669"/>
    <property type="project" value="TreeGrafter"/>
</dbReference>
<evidence type="ECO:0000313" key="4">
    <source>
        <dbReference type="EMBL" id="ADZ76290.1"/>
    </source>
</evidence>
<dbReference type="SUPFAM" id="SSF52540">
    <property type="entry name" value="P-loop containing nucleoside triphosphate hydrolases"/>
    <property type="match status" value="1"/>
</dbReference>
<dbReference type="GO" id="GO:0010134">
    <property type="term" value="P:sulfate assimilation via adenylyl sulfate reduction"/>
    <property type="evidence" value="ECO:0007669"/>
    <property type="project" value="TreeGrafter"/>
</dbReference>
<accession>F2X755</accession>
<keyword evidence="1" id="KW-0808">Transferase</keyword>
<dbReference type="InterPro" id="IPR059117">
    <property type="entry name" value="APS_kinase_dom"/>
</dbReference>
<dbReference type="GO" id="GO:0004781">
    <property type="term" value="F:sulfate adenylyltransferase (ATP) activity"/>
    <property type="evidence" value="ECO:0007669"/>
    <property type="project" value="TreeGrafter"/>
</dbReference>
<sequence>MSRCVMKHNLTIWLTGLAGSGKSYIAQALYRKLKEKYDNVIYLDGDELRELLGCFSYDKKGRMDVSFKRSDFARFLSNQGMIVIVSAISMWNEIYEYNRKYLKNYFEIYIKCEFEELKRRDKKNLYTQALKGEISNVVGVDIPYDEPNADLVIDNTQMAALDDKVCLILTALSQNLDNSKCE</sequence>
<feature type="domain" description="APS kinase" evidence="2">
    <location>
        <begin position="10"/>
        <end position="153"/>
    </location>
</feature>
<reference evidence="3" key="1">
    <citation type="journal article" date="2011" name="J. Clin. Microbiol.">
        <title>Discrimination of Major Capsular Types of Campylobacter jejuni by Multiplex PCR.</title>
        <authorList>
            <person name="Poly F."/>
            <person name="Serichatalergs O."/>
            <person name="Schulman M."/>
            <person name="Ju J."/>
            <person name="Cates C.N."/>
            <person name="Kanipes M."/>
            <person name="Mason C."/>
            <person name="Guerry P."/>
        </authorList>
    </citation>
    <scope>NUCLEOTIDE SEQUENCE</scope>
    <source>
        <strain evidence="3">ATCC 43436</strain>
        <strain evidence="4">ATCC 43444</strain>
        <strain evidence="5">ATCC 43461</strain>
    </source>
</reference>
<evidence type="ECO:0000256" key="1">
    <source>
        <dbReference type="ARBA" id="ARBA00022679"/>
    </source>
</evidence>
<proteinExistence type="predicted"/>
<evidence type="ECO:0000259" key="2">
    <source>
        <dbReference type="Pfam" id="PF01583"/>
    </source>
</evidence>
<keyword evidence="3" id="KW-0418">Kinase</keyword>
<dbReference type="AlphaFoldDB" id="F2X755"/>
<dbReference type="EMBL" id="HQ343273">
    <property type="protein sequence ID" value="ADZ76290.1"/>
    <property type="molecule type" value="Genomic_DNA"/>
</dbReference>
<evidence type="ECO:0000313" key="3">
    <source>
        <dbReference type="EMBL" id="ADZ76225.1"/>
    </source>
</evidence>
<protein>
    <submittedName>
        <fullName evidence="3">Putative adenylylsulfate kinase</fullName>
    </submittedName>
</protein>
<dbReference type="GO" id="GO:0005524">
    <property type="term" value="F:ATP binding"/>
    <property type="evidence" value="ECO:0007669"/>
    <property type="project" value="InterPro"/>
</dbReference>
<organism evidence="3">
    <name type="scientific">Campylobacter jejuni subsp. jejuni</name>
    <dbReference type="NCBI Taxonomy" id="32022"/>
    <lineage>
        <taxon>Bacteria</taxon>
        <taxon>Pseudomonadati</taxon>
        <taxon>Campylobacterota</taxon>
        <taxon>Epsilonproteobacteria</taxon>
        <taxon>Campylobacterales</taxon>
        <taxon>Campylobacteraceae</taxon>
        <taxon>Campylobacter</taxon>
    </lineage>
</organism>
<name>F2X755_CAMJU</name>
<dbReference type="NCBIfam" id="NF004041">
    <property type="entry name" value="PRK05541.1"/>
    <property type="match status" value="1"/>
</dbReference>
<evidence type="ECO:0000313" key="5">
    <source>
        <dbReference type="EMBL" id="ADZ76308.1"/>
    </source>
</evidence>
<dbReference type="Pfam" id="PF01583">
    <property type="entry name" value="APS_kinase"/>
    <property type="match status" value="1"/>
</dbReference>
<dbReference type="InterPro" id="IPR027417">
    <property type="entry name" value="P-loop_NTPase"/>
</dbReference>
<dbReference type="EMBL" id="HQ343270">
    <property type="protein sequence ID" value="ADZ76225.1"/>
    <property type="molecule type" value="Genomic_DNA"/>
</dbReference>
<dbReference type="Gene3D" id="3.40.50.300">
    <property type="entry name" value="P-loop containing nucleotide triphosphate hydrolases"/>
    <property type="match status" value="1"/>
</dbReference>
<dbReference type="InterPro" id="IPR050512">
    <property type="entry name" value="Sulf_AdTrans/APS_kinase"/>
</dbReference>
<dbReference type="EMBL" id="HQ343274">
    <property type="protein sequence ID" value="ADZ76308.1"/>
    <property type="molecule type" value="Genomic_DNA"/>
</dbReference>
<dbReference type="PANTHER" id="PTHR42700:SF1">
    <property type="entry name" value="SULFATE ADENYLYLTRANSFERASE"/>
    <property type="match status" value="1"/>
</dbReference>
<dbReference type="PANTHER" id="PTHR42700">
    <property type="entry name" value="SULFATE ADENYLYLTRANSFERASE"/>
    <property type="match status" value="1"/>
</dbReference>
<dbReference type="CDD" id="cd02027">
    <property type="entry name" value="APSK"/>
    <property type="match status" value="1"/>
</dbReference>
<dbReference type="GO" id="GO:0019379">
    <property type="term" value="P:sulfate assimilation, phosphoadenylyl sulfate reduction by phosphoadenylyl-sulfate reductase (thioredoxin)"/>
    <property type="evidence" value="ECO:0007669"/>
    <property type="project" value="TreeGrafter"/>
</dbReference>